<dbReference type="EMBL" id="FOTL01000017">
    <property type="protein sequence ID" value="SFL52812.1"/>
    <property type="molecule type" value="Genomic_DNA"/>
</dbReference>
<dbReference type="EC" id="2.7.4.16" evidence="1"/>
<feature type="binding site" evidence="1">
    <location>
        <position position="71"/>
    </location>
    <ligand>
        <name>Mg(2+)</name>
        <dbReference type="ChEBI" id="CHEBI:18420"/>
        <label>1</label>
    </ligand>
</feature>
<reference evidence="4" key="3">
    <citation type="submission" date="2016-10" db="EMBL/GenBank/DDBJ databases">
        <authorList>
            <person name="de Groot N.N."/>
        </authorList>
    </citation>
    <scope>NUCLEOTIDE SEQUENCE [LARGE SCALE GENOMIC DNA]</scope>
    <source>
        <strain evidence="4">DSM 16632</strain>
    </source>
</reference>
<dbReference type="KEGG" id="mol:YLM1_1631"/>
<dbReference type="Pfam" id="PF00586">
    <property type="entry name" value="AIRS"/>
    <property type="match status" value="1"/>
</dbReference>
<dbReference type="RefSeq" id="WP_067148356.1">
    <property type="nucleotide sequence ID" value="NZ_CP014265.1"/>
</dbReference>
<evidence type="ECO:0000259" key="2">
    <source>
        <dbReference type="Pfam" id="PF00586"/>
    </source>
</evidence>
<comment type="pathway">
    <text evidence="1">Cofactor biosynthesis; thiamine diphosphate biosynthesis; thiamine diphosphate from thiamine phosphate: step 1/1.</text>
</comment>
<dbReference type="EMBL" id="CP014265">
    <property type="protein sequence ID" value="AMK16186.1"/>
    <property type="molecule type" value="Genomic_DNA"/>
</dbReference>
<keyword evidence="1" id="KW-0067">ATP-binding</keyword>
<comment type="similarity">
    <text evidence="1">Belongs to the thiamine-monophosphate kinase family.</text>
</comment>
<evidence type="ECO:0000313" key="6">
    <source>
        <dbReference type="Proteomes" id="UP000183442"/>
    </source>
</evidence>
<dbReference type="InterPro" id="IPR036921">
    <property type="entry name" value="PurM-like_N_sf"/>
</dbReference>
<feature type="binding site" evidence="1">
    <location>
        <position position="79"/>
    </location>
    <ligand>
        <name>substrate</name>
    </ligand>
</feature>
<dbReference type="SUPFAM" id="SSF55326">
    <property type="entry name" value="PurM N-terminal domain-like"/>
    <property type="match status" value="1"/>
</dbReference>
<dbReference type="InterPro" id="IPR036676">
    <property type="entry name" value="PurM-like_C_sf"/>
</dbReference>
<dbReference type="GO" id="GO:0009228">
    <property type="term" value="P:thiamine biosynthetic process"/>
    <property type="evidence" value="ECO:0007669"/>
    <property type="project" value="UniProtKB-KW"/>
</dbReference>
<feature type="binding site" evidence="1">
    <location>
        <position position="266"/>
    </location>
    <ligand>
        <name>Mg(2+)</name>
        <dbReference type="ChEBI" id="CHEBI:18420"/>
        <label>5</label>
    </ligand>
</feature>
<feature type="binding site" evidence="1">
    <location>
        <position position="409"/>
    </location>
    <ligand>
        <name>substrate</name>
    </ligand>
</feature>
<feature type="domain" description="PurM-like N-terminal" evidence="2">
    <location>
        <begin position="51"/>
        <end position="165"/>
    </location>
</feature>
<comment type="miscellaneous">
    <text evidence="1">Reaction mechanism of ThiL seems to utilize a direct, inline transfer of the gamma-phosphate of ATP to TMP rather than a phosphorylated enzyme intermediate.</text>
</comment>
<proteinExistence type="inferred from homology"/>
<feature type="binding site" evidence="1">
    <location>
        <position position="265"/>
    </location>
    <ligand>
        <name>ATP</name>
        <dbReference type="ChEBI" id="CHEBI:30616"/>
    </ligand>
</feature>
<feature type="binding site" evidence="1">
    <location>
        <position position="53"/>
    </location>
    <ligand>
        <name>Mg(2+)</name>
        <dbReference type="ChEBI" id="CHEBI:18420"/>
        <label>3</label>
    </ligand>
</feature>
<keyword evidence="1" id="KW-0547">Nucleotide-binding</keyword>
<comment type="caution">
    <text evidence="1">Lacks conserved residue(s) required for the propagation of feature annotation.</text>
</comment>
<reference evidence="5" key="2">
    <citation type="submission" date="2016-02" db="EMBL/GenBank/DDBJ databases">
        <title>The draft genome sequence of the rumen methanogen Methanobrevibacter olleyae YLM1.</title>
        <authorList>
            <consortium name="New Zealand Agricultural Greenhouse Gas Research Centre/Pastoral Greenhouse Gas Research Consortium"/>
            <person name="Kelly W.J."/>
            <person name="Li D."/>
            <person name="Lambie S.C."/>
            <person name="Attwood G.T."/>
            <person name="Altermann E."/>
            <person name="Leahy S.C."/>
        </authorList>
    </citation>
    <scope>NUCLEOTIDE SEQUENCE [LARGE SCALE GENOMIC DNA]</scope>
    <source>
        <strain evidence="5">YLM1</strain>
    </source>
</reference>
<reference evidence="3 5" key="1">
    <citation type="journal article" date="2016" name="Genome Announc.">
        <title>Draft Genome Sequence of the Rumen Methanogen Methanobrevibacter olleyae YLM1.</title>
        <authorList>
            <person name="Kelly W.J."/>
            <person name="Li D."/>
            <person name="Lambie S.C."/>
            <person name="Cox F."/>
            <person name="Attwood G.T."/>
            <person name="Altermann E."/>
            <person name="Leahy S.C."/>
        </authorList>
    </citation>
    <scope>NUCLEOTIDE SEQUENCE [LARGE SCALE GENOMIC DNA]</scope>
    <source>
        <strain evidence="3 5">YLM1</strain>
    </source>
</reference>
<comment type="catalytic activity">
    <reaction evidence="1">
        <text>thiamine phosphate + ATP = thiamine diphosphate + ADP</text>
        <dbReference type="Rhea" id="RHEA:15913"/>
        <dbReference type="ChEBI" id="CHEBI:30616"/>
        <dbReference type="ChEBI" id="CHEBI:37575"/>
        <dbReference type="ChEBI" id="CHEBI:58937"/>
        <dbReference type="ChEBI" id="CHEBI:456216"/>
        <dbReference type="EC" id="2.7.4.16"/>
    </reaction>
</comment>
<dbReference type="HAMAP" id="MF_02128">
    <property type="entry name" value="TMP_kinase"/>
    <property type="match status" value="1"/>
</dbReference>
<feature type="binding site" evidence="1">
    <location>
        <position position="173"/>
    </location>
    <ligand>
        <name>ATP</name>
        <dbReference type="ChEBI" id="CHEBI:30616"/>
    </ligand>
</feature>
<evidence type="ECO:0000313" key="3">
    <source>
        <dbReference type="EMBL" id="AMK16186.1"/>
    </source>
</evidence>
<keyword evidence="1" id="KW-0808">Transferase</keyword>
<sequence length="413" mass="46500">MKSTLIKVSDVGEKQLIERIIEKSKSCSIFNTSVNDYDNNFNVNSFKISIGDDSALTEINLDENSYLVTSSDMLIQSSHFPQDMTYFQMGYKVVVVNVSDLASMGAENIGFLLNIAIPKDMLLDDFDDLICGVIRACDNYDIPLIGGDTNQANEIILSGTAVGQVDKDKVLMKYGFKPGDLVCISGELGLAALGFELLKLKNQLNNNLFEMVDIEEKIKTAYEIDSSLCDLAIFKALKVEARYKEGHILRDYNTENNRISTTDITDGLASEFYEILNSDKKYCKFNNKNNNQNLGIDDFNNDSDNRGLGSDNFIDNSNSFYSKGIRIYEDKLPVEDEFKQIANVLDLNYLDLLLHIGEDFELLFTINTELKEKLLNDLSFYIIGEITDKNTVEIVLSNGDIEKISSRGYQHLK</sequence>
<name>A0A126R2B6_METOL</name>
<dbReference type="InterPro" id="IPR016188">
    <property type="entry name" value="PurM-like_N"/>
</dbReference>
<protein>
    <recommendedName>
        <fullName evidence="1">Thiamine-monophosphate kinase</fullName>
        <shortName evidence="1">TMP kinase</shortName>
        <shortName evidence="1">Thiamine-phosphate kinase</shortName>
        <ecNumber evidence="1">2.7.4.16</ecNumber>
    </recommendedName>
</protein>
<dbReference type="STRING" id="294671.YLM1_1631"/>
<dbReference type="GO" id="GO:0009229">
    <property type="term" value="P:thiamine diphosphate biosynthetic process"/>
    <property type="evidence" value="ECO:0007669"/>
    <property type="project" value="UniProtKB-UniRule"/>
</dbReference>
<keyword evidence="5" id="KW-1185">Reference proteome</keyword>
<dbReference type="GO" id="GO:0005524">
    <property type="term" value="F:ATP binding"/>
    <property type="evidence" value="ECO:0007669"/>
    <property type="project" value="UniProtKB-UniRule"/>
</dbReference>
<feature type="binding site" evidence="1">
    <location>
        <position position="70"/>
    </location>
    <ligand>
        <name>Mg(2+)</name>
        <dbReference type="ChEBI" id="CHEBI:18420"/>
        <label>4</label>
    </ligand>
</feature>
<dbReference type="GO" id="GO:0000287">
    <property type="term" value="F:magnesium ion binding"/>
    <property type="evidence" value="ECO:0007669"/>
    <property type="project" value="UniProtKB-UniRule"/>
</dbReference>
<dbReference type="PANTHER" id="PTHR30270:SF3">
    <property type="entry name" value="THIAMINE-MONOPHOSPHATE KINASE"/>
    <property type="match status" value="1"/>
</dbReference>
<dbReference type="PANTHER" id="PTHR30270">
    <property type="entry name" value="THIAMINE-MONOPHOSPHATE KINASE"/>
    <property type="match status" value="1"/>
</dbReference>
<reference evidence="6" key="4">
    <citation type="submission" date="2016-10" db="EMBL/GenBank/DDBJ databases">
        <authorList>
            <person name="Varghese N."/>
        </authorList>
    </citation>
    <scope>NUCLEOTIDE SEQUENCE [LARGE SCALE GENOMIC DNA]</scope>
    <source>
        <strain evidence="6">DSM 16632</strain>
    </source>
</reference>
<feature type="binding site" evidence="1">
    <location>
        <position position="148"/>
    </location>
    <ligand>
        <name>Mg(2+)</name>
        <dbReference type="ChEBI" id="CHEBI:18420"/>
        <label>1</label>
    </ligand>
</feature>
<feature type="binding site" evidence="1">
    <location>
        <begin position="147"/>
        <end position="148"/>
    </location>
    <ligand>
        <name>ATP</name>
        <dbReference type="ChEBI" id="CHEBI:30616"/>
    </ligand>
</feature>
<feature type="binding site" evidence="1">
    <location>
        <position position="100"/>
    </location>
    <ligand>
        <name>Mg(2+)</name>
        <dbReference type="ChEBI" id="CHEBI:18420"/>
        <label>4</label>
    </ligand>
</feature>
<accession>A0A126R2B6</accession>
<evidence type="ECO:0000256" key="1">
    <source>
        <dbReference type="HAMAP-Rule" id="MF_02128"/>
    </source>
</evidence>
<feature type="binding site" evidence="1">
    <location>
        <position position="72"/>
    </location>
    <ligand>
        <name>Mg(2+)</name>
        <dbReference type="ChEBI" id="CHEBI:18420"/>
        <label>2</label>
    </ligand>
</feature>
<feature type="binding site" evidence="1">
    <location>
        <position position="53"/>
    </location>
    <ligand>
        <name>Mg(2+)</name>
        <dbReference type="ChEBI" id="CHEBI:18420"/>
        <label>4</label>
    </ligand>
</feature>
<dbReference type="AlphaFoldDB" id="A0A126R2B6"/>
<keyword evidence="1" id="KW-0479">Metal-binding</keyword>
<evidence type="ECO:0000313" key="4">
    <source>
        <dbReference type="EMBL" id="SFL52812.1"/>
    </source>
</evidence>
<feature type="binding site" evidence="1">
    <location>
        <position position="263"/>
    </location>
    <ligand>
        <name>Mg(2+)</name>
        <dbReference type="ChEBI" id="CHEBI:18420"/>
        <label>3</label>
    </ligand>
</feature>
<keyword evidence="1 3" id="KW-0418">Kinase</keyword>
<dbReference type="CDD" id="cd02194">
    <property type="entry name" value="ThiL"/>
    <property type="match status" value="1"/>
</dbReference>
<dbReference type="OrthoDB" id="45909at2157"/>
<dbReference type="GO" id="GO:0009030">
    <property type="term" value="F:thiamine-phosphate kinase activity"/>
    <property type="evidence" value="ECO:0007669"/>
    <property type="project" value="UniProtKB-UniRule"/>
</dbReference>
<comment type="function">
    <text evidence="1">Catalyzes the ATP-dependent phosphorylation of thiamine-monophosphate (TMP) to form thiamine-pyrophosphate (TPP), the active form of vitamin B1.</text>
</comment>
<feature type="binding site" evidence="1">
    <location>
        <position position="358"/>
    </location>
    <ligand>
        <name>substrate</name>
    </ligand>
</feature>
<dbReference type="Gene3D" id="3.90.650.10">
    <property type="entry name" value="PurM-like C-terminal domain"/>
    <property type="match status" value="1"/>
</dbReference>
<feature type="binding site" evidence="1">
    <location>
        <position position="100"/>
    </location>
    <ligand>
        <name>Mg(2+)</name>
        <dbReference type="ChEBI" id="CHEBI:18420"/>
        <label>2</label>
    </ligand>
</feature>
<keyword evidence="1" id="KW-0460">Magnesium</keyword>
<dbReference type="InterPro" id="IPR006283">
    <property type="entry name" value="ThiL-like"/>
</dbReference>
<dbReference type="Proteomes" id="UP000183442">
    <property type="component" value="Unassembled WGS sequence"/>
</dbReference>
<dbReference type="Gene3D" id="3.30.1330.10">
    <property type="entry name" value="PurM-like, N-terminal domain"/>
    <property type="match status" value="1"/>
</dbReference>
<organism evidence="3 5">
    <name type="scientific">Methanobrevibacter olleyae</name>
    <dbReference type="NCBI Taxonomy" id="294671"/>
    <lineage>
        <taxon>Archaea</taxon>
        <taxon>Methanobacteriati</taxon>
        <taxon>Methanobacteriota</taxon>
        <taxon>Methanomada group</taxon>
        <taxon>Methanobacteria</taxon>
        <taxon>Methanobacteriales</taxon>
        <taxon>Methanobacteriaceae</taxon>
        <taxon>Methanobrevibacter</taxon>
    </lineage>
</organism>
<feature type="binding site" evidence="1">
    <location>
        <position position="72"/>
    </location>
    <ligand>
        <name>Mg(2+)</name>
        <dbReference type="ChEBI" id="CHEBI:18420"/>
        <label>1</label>
    </ligand>
</feature>
<feature type="binding site" evidence="1">
    <location>
        <position position="100"/>
    </location>
    <ligand>
        <name>Mg(2+)</name>
        <dbReference type="ChEBI" id="CHEBI:18420"/>
        <label>3</label>
    </ligand>
</feature>
<gene>
    <name evidence="1" type="primary">thiL</name>
    <name evidence="4" type="ORF">SAMN02910297_01136</name>
    <name evidence="3" type="ORF">YLM1_1631</name>
</gene>
<keyword evidence="1" id="KW-0784">Thiamine biosynthesis</keyword>
<dbReference type="GeneID" id="28489944"/>
<dbReference type="Proteomes" id="UP000066376">
    <property type="component" value="Chromosome"/>
</dbReference>
<evidence type="ECO:0000313" key="5">
    <source>
        <dbReference type="Proteomes" id="UP000066376"/>
    </source>
</evidence>
<dbReference type="PATRIC" id="fig|294671.3.peg.1697"/>
<dbReference type="UniPathway" id="UPA00060">
    <property type="reaction ID" value="UER00142"/>
</dbReference>
<dbReference type="SUPFAM" id="SSF56042">
    <property type="entry name" value="PurM C-terminal domain-like"/>
    <property type="match status" value="2"/>
</dbReference>